<dbReference type="Pfam" id="PF04326">
    <property type="entry name" value="SLFN_AlbA_2"/>
    <property type="match status" value="1"/>
</dbReference>
<dbReference type="InterPro" id="IPR038475">
    <property type="entry name" value="RecG_C_sf"/>
</dbReference>
<dbReference type="PANTHER" id="PTHR30595:SF6">
    <property type="entry name" value="SCHLAFEN ALBA-2 DOMAIN-CONTAINING PROTEIN"/>
    <property type="match status" value="1"/>
</dbReference>
<keyword evidence="3" id="KW-1185">Reference proteome</keyword>
<dbReference type="InterPro" id="IPR038461">
    <property type="entry name" value="Schlafen_AlbA_2_dom_sf"/>
</dbReference>
<evidence type="ECO:0000313" key="3">
    <source>
        <dbReference type="Proteomes" id="UP000199558"/>
    </source>
</evidence>
<dbReference type="OrthoDB" id="9805115at2"/>
<evidence type="ECO:0000313" key="2">
    <source>
        <dbReference type="EMBL" id="SBT69183.1"/>
    </source>
</evidence>
<name>A0A1A9BJ12_9ACTN</name>
<dbReference type="PANTHER" id="PTHR30595">
    <property type="entry name" value="GLPR-RELATED TRANSCRIPTIONAL REPRESSOR"/>
    <property type="match status" value="1"/>
</dbReference>
<dbReference type="Gene3D" id="3.30.950.30">
    <property type="entry name" value="Schlafen, AAA domain"/>
    <property type="match status" value="1"/>
</dbReference>
<reference evidence="3" key="1">
    <citation type="submission" date="2016-06" db="EMBL/GenBank/DDBJ databases">
        <authorList>
            <person name="Varghese N."/>
            <person name="Submissions Spin"/>
        </authorList>
    </citation>
    <scope>NUCLEOTIDE SEQUENCE [LARGE SCALE GENOMIC DNA]</scope>
    <source>
        <strain evidence="3">DSM 45794</strain>
    </source>
</reference>
<protein>
    <submittedName>
        <fullName evidence="2">Predicted transcriptional regulator, contains HTH domain</fullName>
    </submittedName>
</protein>
<dbReference type="RefSeq" id="WP_091584316.1">
    <property type="nucleotide sequence ID" value="NZ_FLRH01000004.1"/>
</dbReference>
<gene>
    <name evidence="2" type="ORF">GA0070622_6302</name>
</gene>
<dbReference type="InterPro" id="IPR007421">
    <property type="entry name" value="Schlafen_AlbA_2_dom"/>
</dbReference>
<dbReference type="Proteomes" id="UP000199558">
    <property type="component" value="Unassembled WGS sequence"/>
</dbReference>
<feature type="domain" description="Schlafen AlbA-2" evidence="1">
    <location>
        <begin position="21"/>
        <end position="142"/>
    </location>
</feature>
<accession>A0A1A9BJ12</accession>
<dbReference type="Gene3D" id="3.30.565.60">
    <property type="match status" value="1"/>
</dbReference>
<dbReference type="EMBL" id="FLRH01000004">
    <property type="protein sequence ID" value="SBT69183.1"/>
    <property type="molecule type" value="Genomic_DNA"/>
</dbReference>
<organism evidence="2 3">
    <name type="scientific">Micromonospora sediminicola</name>
    <dbReference type="NCBI Taxonomy" id="946078"/>
    <lineage>
        <taxon>Bacteria</taxon>
        <taxon>Bacillati</taxon>
        <taxon>Actinomycetota</taxon>
        <taxon>Actinomycetes</taxon>
        <taxon>Micromonosporales</taxon>
        <taxon>Micromonosporaceae</taxon>
        <taxon>Micromonospora</taxon>
    </lineage>
</organism>
<dbReference type="AlphaFoldDB" id="A0A1A9BJ12"/>
<proteinExistence type="predicted"/>
<sequence length="493" mass="55992">MSRSQEQLEELVRALSALPQETEWVEFKENYSDLEGIGQYVSALSNSAALHRKDRAYMLWGISDESHALVGTSFKPKTEKIGNEDFLPWLVRLLDPQIHFEFFEFSVSGTPLVLLEISPAAHRPISFKGGEYIRIGSYKKRLQSFPDHERRLWQVFDRTDFESGVAKADVASNDIAKFIDIDAYFKLLDMPAPADPLDVLAVLASESIITETTTGRWNITNMGAILFARDLTSFGPLGRKALRIIHYQGSNRVNTIREQVGTFGYAKGFEGAVDYLLSRLPSNEVIRVALRQTVRMFPDLAVRELLANALVHQDFAITGAGPMVEIFEDRLEISNPGEPLMDHWRFVDTPPRSRNERLAGLMRRAGICEERGSGWDKVAFQIEYYQLPAPLVEVTDENTRIVLFAHRDLKDMDREDRVRATYLHAALRWVNREKVTNASVRERFGIPGSDLPKASRIIKEAIEDGKIAIRDTSAPPRYRDYVPFWAAGRNTES</sequence>
<evidence type="ECO:0000259" key="1">
    <source>
        <dbReference type="Pfam" id="PF04326"/>
    </source>
</evidence>
<dbReference type="Pfam" id="PF13749">
    <property type="entry name" value="HATPase_c_4"/>
    <property type="match status" value="1"/>
</dbReference>